<sequence length="59" mass="6653">MVRRDKIAQKRARPNPTMSQVEDCRAPSILNLTVCDAFPQDYHSDGRKLNSASHREAVA</sequence>
<dbReference type="AlphaFoldDB" id="A0A5B7CNE5"/>
<protein>
    <submittedName>
        <fullName evidence="2">Uncharacterized protein</fullName>
    </submittedName>
</protein>
<proteinExistence type="predicted"/>
<feature type="region of interest" description="Disordered" evidence="1">
    <location>
        <begin position="1"/>
        <end position="22"/>
    </location>
</feature>
<dbReference type="EMBL" id="VSRR010000090">
    <property type="protein sequence ID" value="MPC09876.1"/>
    <property type="molecule type" value="Genomic_DNA"/>
</dbReference>
<organism evidence="2 3">
    <name type="scientific">Portunus trituberculatus</name>
    <name type="common">Swimming crab</name>
    <name type="synonym">Neptunus trituberculatus</name>
    <dbReference type="NCBI Taxonomy" id="210409"/>
    <lineage>
        <taxon>Eukaryota</taxon>
        <taxon>Metazoa</taxon>
        <taxon>Ecdysozoa</taxon>
        <taxon>Arthropoda</taxon>
        <taxon>Crustacea</taxon>
        <taxon>Multicrustacea</taxon>
        <taxon>Malacostraca</taxon>
        <taxon>Eumalacostraca</taxon>
        <taxon>Eucarida</taxon>
        <taxon>Decapoda</taxon>
        <taxon>Pleocyemata</taxon>
        <taxon>Brachyura</taxon>
        <taxon>Eubrachyura</taxon>
        <taxon>Portunoidea</taxon>
        <taxon>Portunidae</taxon>
        <taxon>Portuninae</taxon>
        <taxon>Portunus</taxon>
    </lineage>
</organism>
<dbReference type="Proteomes" id="UP000324222">
    <property type="component" value="Unassembled WGS sequence"/>
</dbReference>
<evidence type="ECO:0000256" key="1">
    <source>
        <dbReference type="SAM" id="MobiDB-lite"/>
    </source>
</evidence>
<evidence type="ECO:0000313" key="3">
    <source>
        <dbReference type="Proteomes" id="UP000324222"/>
    </source>
</evidence>
<name>A0A5B7CNE5_PORTR</name>
<comment type="caution">
    <text evidence="2">The sequence shown here is derived from an EMBL/GenBank/DDBJ whole genome shotgun (WGS) entry which is preliminary data.</text>
</comment>
<keyword evidence="3" id="KW-1185">Reference proteome</keyword>
<gene>
    <name evidence="2" type="ORF">E2C01_002494</name>
</gene>
<evidence type="ECO:0000313" key="2">
    <source>
        <dbReference type="EMBL" id="MPC09876.1"/>
    </source>
</evidence>
<reference evidence="2 3" key="1">
    <citation type="submission" date="2019-05" db="EMBL/GenBank/DDBJ databases">
        <title>Another draft genome of Portunus trituberculatus and its Hox gene families provides insights of decapod evolution.</title>
        <authorList>
            <person name="Jeong J.-H."/>
            <person name="Song I."/>
            <person name="Kim S."/>
            <person name="Choi T."/>
            <person name="Kim D."/>
            <person name="Ryu S."/>
            <person name="Kim W."/>
        </authorList>
    </citation>
    <scope>NUCLEOTIDE SEQUENCE [LARGE SCALE GENOMIC DNA]</scope>
    <source>
        <tissue evidence="2">Muscle</tissue>
    </source>
</reference>
<accession>A0A5B7CNE5</accession>